<gene>
    <name evidence="2" type="ORF">SAMN05216201_101379</name>
</gene>
<keyword evidence="1" id="KW-0732">Signal</keyword>
<evidence type="ECO:0000313" key="2">
    <source>
        <dbReference type="EMBL" id="SEI65440.1"/>
    </source>
</evidence>
<dbReference type="InterPro" id="IPR007433">
    <property type="entry name" value="DUF481"/>
</dbReference>
<feature type="chain" id="PRO_5017298357" description="Salt-induced outer membrane protein YdiY" evidence="1">
    <location>
        <begin position="22"/>
        <end position="334"/>
    </location>
</feature>
<proteinExistence type="predicted"/>
<dbReference type="Proteomes" id="UP000242930">
    <property type="component" value="Unassembled WGS sequence"/>
</dbReference>
<dbReference type="RefSeq" id="WP_090306034.1">
    <property type="nucleotide sequence ID" value="NZ_FNZE01000001.1"/>
</dbReference>
<evidence type="ECO:0008006" key="4">
    <source>
        <dbReference type="Google" id="ProtNLM"/>
    </source>
</evidence>
<evidence type="ECO:0000313" key="3">
    <source>
        <dbReference type="Proteomes" id="UP000242930"/>
    </source>
</evidence>
<keyword evidence="3" id="KW-1185">Reference proteome</keyword>
<accession>A0A1H6SN65</accession>
<sequence>MRPLSLLLSVILSLLVTPALADTVWLKNGDRLSGQIQLFDGGRLLFKTVYAGSVTLDWQQVASLESSQALLIKLDDGEGEHARGLRRAADGRVELVNGAARSVELARVKQILPPRPLVEDWVWSGSADFAAEYEQAEKDVEEFDVDLRTKARHGLWRHNLSASYDRESKDEVEVEDSIGAEYALDRFLDEHWFWQGKFEYERDRIGELAIQRTLGSGPGYQFWDNELGAFSLVSLLNRHDLDFAAGGDEHFYALGFKWDYSRYLFGKRFELFSHGELGAPFVDAIDYKLESDLGLRYKINSWASLHLKGEWDQLRGEQGDVDESTYSVGFGVGW</sequence>
<evidence type="ECO:0000256" key="1">
    <source>
        <dbReference type="SAM" id="SignalP"/>
    </source>
</evidence>
<dbReference type="AlphaFoldDB" id="A0A1H6SN65"/>
<protein>
    <recommendedName>
        <fullName evidence="4">Salt-induced outer membrane protein YdiY</fullName>
    </recommendedName>
</protein>
<reference evidence="3" key="1">
    <citation type="submission" date="2016-10" db="EMBL/GenBank/DDBJ databases">
        <authorList>
            <person name="Varghese N."/>
            <person name="Submissions S."/>
        </authorList>
    </citation>
    <scope>NUCLEOTIDE SEQUENCE [LARGE SCALE GENOMIC DNA]</scope>
    <source>
        <strain evidence="3">LMG 25967</strain>
    </source>
</reference>
<dbReference type="EMBL" id="FNZE01000001">
    <property type="protein sequence ID" value="SEI65440.1"/>
    <property type="molecule type" value="Genomic_DNA"/>
</dbReference>
<name>A0A1H6SN65_9PSED</name>
<organism evidence="2 3">
    <name type="scientific">Pseudomonas linyingensis</name>
    <dbReference type="NCBI Taxonomy" id="915471"/>
    <lineage>
        <taxon>Bacteria</taxon>
        <taxon>Pseudomonadati</taxon>
        <taxon>Pseudomonadota</taxon>
        <taxon>Gammaproteobacteria</taxon>
        <taxon>Pseudomonadales</taxon>
        <taxon>Pseudomonadaceae</taxon>
        <taxon>Pseudomonas</taxon>
    </lineage>
</organism>
<feature type="signal peptide" evidence="1">
    <location>
        <begin position="1"/>
        <end position="21"/>
    </location>
</feature>
<dbReference type="OrthoDB" id="9806250at2"/>
<dbReference type="Pfam" id="PF04338">
    <property type="entry name" value="DUF481"/>
    <property type="match status" value="1"/>
</dbReference>
<dbReference type="STRING" id="915471.SAMN05216201_101379"/>